<dbReference type="STRING" id="395965.Msil_0714"/>
<dbReference type="AlphaFoldDB" id="B8EP97"/>
<proteinExistence type="predicted"/>
<keyword evidence="2" id="KW-1185">Reference proteome</keyword>
<evidence type="ECO:0000313" key="2">
    <source>
        <dbReference type="Proteomes" id="UP000002257"/>
    </source>
</evidence>
<name>B8EP97_METSB</name>
<accession>B8EP97</accession>
<reference evidence="1 2" key="1">
    <citation type="journal article" date="2010" name="J. Bacteriol.">
        <title>Complete genome sequence of the aerobic facultative methanotroph Methylocella silvestris BL2.</title>
        <authorList>
            <person name="Chen Y."/>
            <person name="Crombie A."/>
            <person name="Rahman M.T."/>
            <person name="Dedysh S.N."/>
            <person name="Liesack W."/>
            <person name="Stott M.B."/>
            <person name="Alam M."/>
            <person name="Theisen A.R."/>
            <person name="Murrell J.C."/>
            <person name="Dunfield P.F."/>
        </authorList>
    </citation>
    <scope>NUCLEOTIDE SEQUENCE [LARGE SCALE GENOMIC DNA]</scope>
    <source>
        <strain evidence="2">DSM 15510 / CIP 108128 / LMG 27833 / NCIMB 13906 / BL2</strain>
    </source>
</reference>
<organism evidence="1 2">
    <name type="scientific">Methylocella silvestris (strain DSM 15510 / CIP 108128 / LMG 27833 / NCIMB 13906 / BL2)</name>
    <dbReference type="NCBI Taxonomy" id="395965"/>
    <lineage>
        <taxon>Bacteria</taxon>
        <taxon>Pseudomonadati</taxon>
        <taxon>Pseudomonadota</taxon>
        <taxon>Alphaproteobacteria</taxon>
        <taxon>Hyphomicrobiales</taxon>
        <taxon>Beijerinckiaceae</taxon>
        <taxon>Methylocella</taxon>
    </lineage>
</organism>
<gene>
    <name evidence="1" type="ordered locus">Msil_0714</name>
</gene>
<dbReference type="eggNOG" id="COG0438">
    <property type="taxonomic scope" value="Bacteria"/>
</dbReference>
<dbReference type="Gene3D" id="3.40.50.2000">
    <property type="entry name" value="Glycogen Phosphorylase B"/>
    <property type="match status" value="1"/>
</dbReference>
<dbReference type="SUPFAM" id="SSF53756">
    <property type="entry name" value="UDP-Glycosyltransferase/glycogen phosphorylase"/>
    <property type="match status" value="1"/>
</dbReference>
<dbReference type="KEGG" id="msl:Msil_0714"/>
<dbReference type="EMBL" id="CP001280">
    <property type="protein sequence ID" value="ACK49685.1"/>
    <property type="molecule type" value="Genomic_DNA"/>
</dbReference>
<protein>
    <recommendedName>
        <fullName evidence="3">Glycosyl transferase family 1 domain-containing protein</fullName>
    </recommendedName>
</protein>
<evidence type="ECO:0008006" key="3">
    <source>
        <dbReference type="Google" id="ProtNLM"/>
    </source>
</evidence>
<dbReference type="HOGENOM" id="CLU_737326_0_0_5"/>
<dbReference type="Proteomes" id="UP000002257">
    <property type="component" value="Chromosome"/>
</dbReference>
<evidence type="ECO:0000313" key="1">
    <source>
        <dbReference type="EMBL" id="ACK49685.1"/>
    </source>
</evidence>
<sequence length="375" mass="43122">MRKSLFAFALAETCYCCRTHWGVWLRMKFRLPSIGKRFWPSETRDDQPWTDDDWPIEDSFETVRGAFNLVFETSGVRIFTASLIDASHLWTPLLGEKDVVIFSDPWTSRLEIARAAQAAARFPENLYFLCNDSQSFYLRKRILRNASLVNQNCFLDENLFFVDDRAEKIYDALYNARRSKTKRHYLASEIADVMRLALIYPHHDNGWYDLEEDQLPKHVYRNKANLRIGQVAQVINQSSVGLALSESEGACFASSEYLLCGVPVVSTPSKGGRSFWYDDENALIVDADPHAVFGGVSALIKAPRDPHRIRAAHIALMLRQRQTFLDEVLAPIAARFSLADWDYRSAFHACDLLKEFGFKKDCWRNLDEIRRTLSG</sequence>